<dbReference type="InterPro" id="IPR019088">
    <property type="entry name" value="CHP02186-rel_TM"/>
</dbReference>
<keyword evidence="4" id="KW-1185">Reference proteome</keyword>
<feature type="chain" id="PRO_5042195777" evidence="2">
    <location>
        <begin position="20"/>
        <end position="254"/>
    </location>
</feature>
<accession>A0AAF0CB92</accession>
<gene>
    <name evidence="3" type="ORF">PUV54_10105</name>
</gene>
<protein>
    <submittedName>
        <fullName evidence="3">TIGR02186 family protein</fullName>
    </submittedName>
</protein>
<keyword evidence="1" id="KW-0472">Membrane</keyword>
<keyword evidence="1" id="KW-0812">Transmembrane</keyword>
<evidence type="ECO:0000313" key="3">
    <source>
        <dbReference type="EMBL" id="WDI30310.1"/>
    </source>
</evidence>
<proteinExistence type="predicted"/>
<dbReference type="Pfam" id="PF09608">
    <property type="entry name" value="Alph_Pro_TM"/>
    <property type="match status" value="1"/>
</dbReference>
<dbReference type="Proteomes" id="UP001214043">
    <property type="component" value="Chromosome"/>
</dbReference>
<dbReference type="KEGG" id="hfl:PUV54_10105"/>
<dbReference type="AlphaFoldDB" id="A0AAF0CB92"/>
<evidence type="ECO:0000313" key="4">
    <source>
        <dbReference type="Proteomes" id="UP001214043"/>
    </source>
</evidence>
<feature type="transmembrane region" description="Helical" evidence="1">
    <location>
        <begin position="231"/>
        <end position="252"/>
    </location>
</feature>
<feature type="signal peptide" evidence="2">
    <location>
        <begin position="1"/>
        <end position="19"/>
    </location>
</feature>
<keyword evidence="2" id="KW-0732">Signal</keyword>
<dbReference type="RefSeq" id="WP_274492108.1">
    <property type="nucleotide sequence ID" value="NZ_CP118166.1"/>
</dbReference>
<keyword evidence="1" id="KW-1133">Transmembrane helix</keyword>
<sequence length="254" mass="27728">MKTWLILLAAFALIAPSNAADIEVAFTDDRVEVDTGFSGARMTLFGAVTGIENHAEAIDIVSVIRGPDARFEIRRMEKSNLIWTPGDAQVVTGAPGLYHTYATRDVNDIAPLPVQAANRLNPAFLDVLLTPKQSPENNIGQEISNEFRDAFFEEAAALDLYRARTSGIQFKKGALFTVNVDLPANTPVGDYAVSIFLFQDGEILASDIATLAVNKVGAERRIYEFAHNRPVSYGLFCVFLSLLAGWAASLAFRK</sequence>
<evidence type="ECO:0000256" key="2">
    <source>
        <dbReference type="SAM" id="SignalP"/>
    </source>
</evidence>
<reference evidence="3" key="1">
    <citation type="submission" date="2023-02" db="EMBL/GenBank/DDBJ databases">
        <title>Genome sequence of Hyphococcus flavus.</title>
        <authorList>
            <person name="Rong J.-C."/>
            <person name="Zhao Q."/>
            <person name="Yi M."/>
            <person name="Wu J.-Y."/>
        </authorList>
    </citation>
    <scope>NUCLEOTIDE SEQUENCE</scope>
    <source>
        <strain evidence="3">MCCC 1K03223</strain>
    </source>
</reference>
<organism evidence="3 4">
    <name type="scientific">Hyphococcus flavus</name>
    <dbReference type="NCBI Taxonomy" id="1866326"/>
    <lineage>
        <taxon>Bacteria</taxon>
        <taxon>Pseudomonadati</taxon>
        <taxon>Pseudomonadota</taxon>
        <taxon>Alphaproteobacteria</taxon>
        <taxon>Parvularculales</taxon>
        <taxon>Parvularculaceae</taxon>
        <taxon>Hyphococcus</taxon>
    </lineage>
</organism>
<dbReference type="EMBL" id="CP118166">
    <property type="protein sequence ID" value="WDI30310.1"/>
    <property type="molecule type" value="Genomic_DNA"/>
</dbReference>
<name>A0AAF0CB92_9PROT</name>
<evidence type="ECO:0000256" key="1">
    <source>
        <dbReference type="SAM" id="Phobius"/>
    </source>
</evidence>